<dbReference type="Proteomes" id="UP000075714">
    <property type="component" value="Unassembled WGS sequence"/>
</dbReference>
<dbReference type="Gene3D" id="3.90.190.10">
    <property type="entry name" value="Protein tyrosine phosphatase superfamily"/>
    <property type="match status" value="1"/>
</dbReference>
<evidence type="ECO:0000259" key="1">
    <source>
        <dbReference type="Pfam" id="PF25017"/>
    </source>
</evidence>
<accession>A0A150GM89</accession>
<evidence type="ECO:0000313" key="2">
    <source>
        <dbReference type="EMBL" id="KXZ50969.1"/>
    </source>
</evidence>
<dbReference type="PANTHER" id="PTHR35513:SF1">
    <property type="entry name" value="OS02G0158600 PROTEIN"/>
    <property type="match status" value="1"/>
</dbReference>
<name>A0A150GM89_GONPE</name>
<dbReference type="Pfam" id="PF25017">
    <property type="entry name" value="zf-C2HC_3"/>
    <property type="match status" value="1"/>
</dbReference>
<dbReference type="OrthoDB" id="436688at2759"/>
<keyword evidence="3" id="KW-1185">Reference proteome</keyword>
<dbReference type="CDD" id="cd14498">
    <property type="entry name" value="DSP"/>
    <property type="match status" value="1"/>
</dbReference>
<proteinExistence type="predicted"/>
<dbReference type="EMBL" id="LSYV01000015">
    <property type="protein sequence ID" value="KXZ50969.1"/>
    <property type="molecule type" value="Genomic_DNA"/>
</dbReference>
<protein>
    <recommendedName>
        <fullName evidence="1">C2HC zinc finger plants domain-containing protein</fullName>
    </recommendedName>
</protein>
<dbReference type="SUPFAM" id="SSF52799">
    <property type="entry name" value="(Phosphotyrosine protein) phosphatases II"/>
    <property type="match status" value="1"/>
</dbReference>
<dbReference type="InterPro" id="IPR056971">
    <property type="entry name" value="Znf-C2HC_3"/>
</dbReference>
<gene>
    <name evidence="2" type="ORF">GPECTOR_14g212</name>
</gene>
<sequence length="199" mass="20341">MAAEHNLEGLRATGITHVLQVAEGLCPSHPDEGLSYRTVHVSDTPGEDLVAHFPACFEFINQAHVQGASPSGPPWPTAANTSGAALQQYSSDGGGDSDSMSWSGGCCGWEARSAAGAAAASASGGGEEATSSWAGLDGGAVALGPQQHAPILSETGREGFMQCALDDGSSFLCPRCGGVVLAARRQQHEAFWCEPDSGR</sequence>
<comment type="caution">
    <text evidence="2">The sequence shown here is derived from an EMBL/GenBank/DDBJ whole genome shotgun (WGS) entry which is preliminary data.</text>
</comment>
<dbReference type="STRING" id="33097.A0A150GM89"/>
<dbReference type="PANTHER" id="PTHR35513">
    <property type="entry name" value="OS02G0158600 PROTEIN"/>
    <property type="match status" value="1"/>
</dbReference>
<organism evidence="2 3">
    <name type="scientific">Gonium pectorale</name>
    <name type="common">Green alga</name>
    <dbReference type="NCBI Taxonomy" id="33097"/>
    <lineage>
        <taxon>Eukaryota</taxon>
        <taxon>Viridiplantae</taxon>
        <taxon>Chlorophyta</taxon>
        <taxon>core chlorophytes</taxon>
        <taxon>Chlorophyceae</taxon>
        <taxon>CS clade</taxon>
        <taxon>Chlamydomonadales</taxon>
        <taxon>Volvocaceae</taxon>
        <taxon>Gonium</taxon>
    </lineage>
</organism>
<feature type="domain" description="C2HC zinc finger plants" evidence="1">
    <location>
        <begin position="149"/>
        <end position="194"/>
    </location>
</feature>
<dbReference type="AlphaFoldDB" id="A0A150GM89"/>
<dbReference type="InterPro" id="IPR029021">
    <property type="entry name" value="Prot-tyrosine_phosphatase-like"/>
</dbReference>
<reference evidence="3" key="1">
    <citation type="journal article" date="2016" name="Nat. Commun.">
        <title>The Gonium pectorale genome demonstrates co-option of cell cycle regulation during the evolution of multicellularity.</title>
        <authorList>
            <person name="Hanschen E.R."/>
            <person name="Marriage T.N."/>
            <person name="Ferris P.J."/>
            <person name="Hamaji T."/>
            <person name="Toyoda A."/>
            <person name="Fujiyama A."/>
            <person name="Neme R."/>
            <person name="Noguchi H."/>
            <person name="Minakuchi Y."/>
            <person name="Suzuki M."/>
            <person name="Kawai-Toyooka H."/>
            <person name="Smith D.R."/>
            <person name="Sparks H."/>
            <person name="Anderson J."/>
            <person name="Bakaric R."/>
            <person name="Luria V."/>
            <person name="Karger A."/>
            <person name="Kirschner M.W."/>
            <person name="Durand P.M."/>
            <person name="Michod R.E."/>
            <person name="Nozaki H."/>
            <person name="Olson B.J."/>
        </authorList>
    </citation>
    <scope>NUCLEOTIDE SEQUENCE [LARGE SCALE GENOMIC DNA]</scope>
    <source>
        <strain evidence="3">NIES-2863</strain>
    </source>
</reference>
<evidence type="ECO:0000313" key="3">
    <source>
        <dbReference type="Proteomes" id="UP000075714"/>
    </source>
</evidence>